<evidence type="ECO:0000259" key="1">
    <source>
        <dbReference type="Pfam" id="PF12345"/>
    </source>
</evidence>
<name>X1NCD6_9ZZZZ</name>
<sequence>TNAPIGRFKQYLEANGQLEKYLQLLVENFNPSAAENIMCRNLLSIDYRGMVFNCDFNQALDIPVIDGSGKNATIEQLEGVLSGDLEIITDEHCFCCTAGAGSSCKGSLVK</sequence>
<gene>
    <name evidence="2" type="ORF">S06H3_36055</name>
</gene>
<dbReference type="InterPro" id="IPR026351">
    <property type="entry name" value="rSAM_ArsS-like"/>
</dbReference>
<dbReference type="AlphaFoldDB" id="X1NCD6"/>
<feature type="domain" description="Arsenosugar biosynthesis radical SAM protein ArsS-like C-terminal" evidence="1">
    <location>
        <begin position="1"/>
        <end position="107"/>
    </location>
</feature>
<reference evidence="2" key="1">
    <citation type="journal article" date="2014" name="Front. Microbiol.">
        <title>High frequency of phylogenetically diverse reductive dehalogenase-homologous genes in deep subseafloor sedimentary metagenomes.</title>
        <authorList>
            <person name="Kawai M."/>
            <person name="Futagami T."/>
            <person name="Toyoda A."/>
            <person name="Takaki Y."/>
            <person name="Nishi S."/>
            <person name="Hori S."/>
            <person name="Arai W."/>
            <person name="Tsubouchi T."/>
            <person name="Morono Y."/>
            <person name="Uchiyama I."/>
            <person name="Ito T."/>
            <person name="Fujiyama A."/>
            <person name="Inagaki F."/>
            <person name="Takami H."/>
        </authorList>
    </citation>
    <scope>NUCLEOTIDE SEQUENCE</scope>
    <source>
        <strain evidence="2">Expedition CK06-06</strain>
    </source>
</reference>
<proteinExistence type="predicted"/>
<dbReference type="PANTHER" id="PTHR43728">
    <property type="entry name" value="SLR0304 PROTEIN"/>
    <property type="match status" value="1"/>
</dbReference>
<dbReference type="EMBL" id="BARV01021808">
    <property type="protein sequence ID" value="GAI27846.1"/>
    <property type="molecule type" value="Genomic_DNA"/>
</dbReference>
<protein>
    <recommendedName>
        <fullName evidence="1">Arsenosugar biosynthesis radical SAM protein ArsS-like C-terminal domain-containing protein</fullName>
    </recommendedName>
</protein>
<organism evidence="2">
    <name type="scientific">marine sediment metagenome</name>
    <dbReference type="NCBI Taxonomy" id="412755"/>
    <lineage>
        <taxon>unclassified sequences</taxon>
        <taxon>metagenomes</taxon>
        <taxon>ecological metagenomes</taxon>
    </lineage>
</organism>
<evidence type="ECO:0000313" key="2">
    <source>
        <dbReference type="EMBL" id="GAI27846.1"/>
    </source>
</evidence>
<feature type="non-terminal residue" evidence="2">
    <location>
        <position position="1"/>
    </location>
</feature>
<dbReference type="Pfam" id="PF12345">
    <property type="entry name" value="DUF3641"/>
    <property type="match status" value="1"/>
</dbReference>
<comment type="caution">
    <text evidence="2">The sequence shown here is derived from an EMBL/GenBank/DDBJ whole genome shotgun (WGS) entry which is preliminary data.</text>
</comment>
<dbReference type="PANTHER" id="PTHR43728:SF1">
    <property type="entry name" value="FE-S OXIDOREDUCTASE"/>
    <property type="match status" value="1"/>
</dbReference>
<accession>X1NCD6</accession>
<dbReference type="InterPro" id="IPR024521">
    <property type="entry name" value="ArsS-like_C"/>
</dbReference>